<keyword evidence="5" id="KW-1185">Reference proteome</keyword>
<dbReference type="RefSeq" id="XP_017991464.1">
    <property type="nucleotide sequence ID" value="XM_018136344.1"/>
</dbReference>
<dbReference type="VEuPathDB" id="FungiDB:Malapachy_1848"/>
<dbReference type="GeneID" id="28728219"/>
<comment type="caution">
    <text evidence="4">The sequence shown here is derived from an EMBL/GenBank/DDBJ whole genome shotgun (WGS) entry which is preliminary data.</text>
</comment>
<feature type="region of interest" description="Disordered" evidence="2">
    <location>
        <begin position="90"/>
        <end position="109"/>
    </location>
</feature>
<evidence type="ECO:0000256" key="3">
    <source>
        <dbReference type="SAM" id="Phobius"/>
    </source>
</evidence>
<evidence type="ECO:0000256" key="1">
    <source>
        <dbReference type="SAM" id="Coils"/>
    </source>
</evidence>
<keyword evidence="3" id="KW-0472">Membrane</keyword>
<dbReference type="EMBL" id="LGAV01000005">
    <property type="protein sequence ID" value="KOS13832.1"/>
    <property type="molecule type" value="Genomic_DNA"/>
</dbReference>
<keyword evidence="3" id="KW-0812">Transmembrane</keyword>
<keyword evidence="1" id="KW-0175">Coiled coil</keyword>
<proteinExistence type="predicted"/>
<evidence type="ECO:0000256" key="2">
    <source>
        <dbReference type="SAM" id="MobiDB-lite"/>
    </source>
</evidence>
<reference evidence="4 5" key="1">
    <citation type="submission" date="2015-07" db="EMBL/GenBank/DDBJ databases">
        <title>Draft Genome Sequence of Malassezia furfur CBS1878 and Malassezia pachydermatis CBS1879.</title>
        <authorList>
            <person name="Triana S."/>
            <person name="Ohm R."/>
            <person name="Gonzalez A."/>
            <person name="DeCock H."/>
            <person name="Restrepo S."/>
            <person name="Celis A."/>
        </authorList>
    </citation>
    <scope>NUCLEOTIDE SEQUENCE [LARGE SCALE GENOMIC DNA]</scope>
    <source>
        <strain evidence="4 5">CBS 1879</strain>
    </source>
</reference>
<organism evidence="4 5">
    <name type="scientific">Malassezia pachydermatis</name>
    <dbReference type="NCBI Taxonomy" id="77020"/>
    <lineage>
        <taxon>Eukaryota</taxon>
        <taxon>Fungi</taxon>
        <taxon>Dikarya</taxon>
        <taxon>Basidiomycota</taxon>
        <taxon>Ustilaginomycotina</taxon>
        <taxon>Malasseziomycetes</taxon>
        <taxon>Malasseziales</taxon>
        <taxon>Malasseziaceae</taxon>
        <taxon>Malassezia</taxon>
    </lineage>
</organism>
<evidence type="ECO:0000313" key="4">
    <source>
        <dbReference type="EMBL" id="KOS13832.1"/>
    </source>
</evidence>
<evidence type="ECO:0000313" key="5">
    <source>
        <dbReference type="Proteomes" id="UP000037751"/>
    </source>
</evidence>
<feature type="transmembrane region" description="Helical" evidence="3">
    <location>
        <begin position="32"/>
        <end position="52"/>
    </location>
</feature>
<evidence type="ECO:0008006" key="6">
    <source>
        <dbReference type="Google" id="ProtNLM"/>
    </source>
</evidence>
<gene>
    <name evidence="4" type="ORF">Malapachy_1848</name>
</gene>
<accession>A0A0M9VP36</accession>
<feature type="transmembrane region" description="Helical" evidence="3">
    <location>
        <begin position="197"/>
        <end position="220"/>
    </location>
</feature>
<name>A0A0M9VP36_9BASI</name>
<protein>
    <recommendedName>
        <fullName evidence="6">Transmembrane protein</fullName>
    </recommendedName>
</protein>
<feature type="coiled-coil region" evidence="1">
    <location>
        <begin position="284"/>
        <end position="311"/>
    </location>
</feature>
<sequence>MPGPSRTAADPPAAAPITAPEEDAPLLTEKRLLLLSGAAFVTGAVGAALYGLKRRPFAQHIAWDDVAAPTTTPSTGTAPRASPMAVLAKRHPASTPGSPHAMTAADTHDEPPKSALALFREMNSMIFTSLREKKKTPLPVKAVPVSRAHTAPVSASIGALSRHVPAGPAAALRGTTAAKPDEAEDEADDSATMAIKAFSVATGIVGTGALVAALIIRYTLGVKTLQEFTDKMHELMPSVGRQSSMARYIPAVPLPASEEAVTQPARELSHDELIHRLDHTDDPLEWLRIARAQLDAELAAHEARREARRRQRIVATES</sequence>
<dbReference type="Proteomes" id="UP000037751">
    <property type="component" value="Unassembled WGS sequence"/>
</dbReference>
<keyword evidence="3" id="KW-1133">Transmembrane helix</keyword>
<dbReference type="AlphaFoldDB" id="A0A0M9VP36"/>
<dbReference type="OrthoDB" id="3363675at2759"/>